<sequence length="702" mass="78145">MNGGHSGHHSASSSCSSSSSGRSSSGRSSAASSPEEPVPPRRSFGEESAVPPFRTLASYPGPGGAVQRQPTVPMLLPAPPVVGGVPVASSHLPVAVAGSQMGSRGSLPGSTTQSFISALQAMTFNPEDESLHPAHKTVRDETCKLQARIWGLRQGMRHQPDIPRDFLSSFDYDIQELISNTVKLNQSADALAAEVKKAYGESERLQAIMGSQHVEHQQFRSKAEATIHDLERDVQSQQERRLNAEAMLSSLEAQRTTDMQRIQELENEVQRLDMFVQILQEQVDGKRTLWMNVHRDPQEQAAAIERLRNTAVLSGPTLPSGPMGRGQTLVGSLHQSPQTQMMVRSQSRSSAHSGQPQHLRPPSRAGSSSVYSGLSGLSNSRHAGSTPSRHSSMARPSPRATRITEWGSPNERRRDTTGALVRVETDDGESQKWAVEFQTLFALVYGFCKNYVEELPKIDRDWKSHLQGEAGGRLWDYICRVCHPGQEKERGDYALFLLKDSESRPYFIERLIVQHIILFVLSSEAWEDYSADVDDEMKSLEQRLRTTDPSKTFERQSIIDRRVELVTEMAEGPKAAAFKNHKLNQHHQQLRMMIAPFLPRTKENNTRDEAFYDLFAIAGAAWELSSKLLRSPLTFQYVWNDPCARFSADVHEALGCSISPTTLQREQWRLKLCVTPAITMRSDKGMTISAKQILKSGVTVMR</sequence>
<keyword evidence="1" id="KW-0175">Coiled coil</keyword>
<reference evidence="3 4" key="1">
    <citation type="submission" date="2024-09" db="EMBL/GenBank/DDBJ databases">
        <title>Itraconazole resistance in Madurella fahalii resulting from another homologue of gene encoding cytochrome P450 14-alpha sterol demethylase (CYP51).</title>
        <authorList>
            <person name="Yoshioka I."/>
            <person name="Fahal A.H."/>
            <person name="Kaneko S."/>
            <person name="Yaguchi T."/>
        </authorList>
    </citation>
    <scope>NUCLEOTIDE SEQUENCE [LARGE SCALE GENOMIC DNA]</scope>
    <source>
        <strain evidence="3 4">IFM 68171</strain>
    </source>
</reference>
<feature type="compositionally biased region" description="Low complexity" evidence="2">
    <location>
        <begin position="363"/>
        <end position="380"/>
    </location>
</feature>
<feature type="compositionally biased region" description="Polar residues" evidence="2">
    <location>
        <begin position="329"/>
        <end position="356"/>
    </location>
</feature>
<protein>
    <submittedName>
        <fullName evidence="3">Liprin-beta-2</fullName>
    </submittedName>
</protein>
<gene>
    <name evidence="3" type="ORF">MFIFM68171_03806</name>
</gene>
<evidence type="ECO:0000256" key="2">
    <source>
        <dbReference type="SAM" id="MobiDB-lite"/>
    </source>
</evidence>
<dbReference type="RefSeq" id="XP_070915328.1">
    <property type="nucleotide sequence ID" value="XM_071059227.1"/>
</dbReference>
<dbReference type="Proteomes" id="UP001628179">
    <property type="component" value="Unassembled WGS sequence"/>
</dbReference>
<feature type="compositionally biased region" description="Low complexity" evidence="2">
    <location>
        <begin position="9"/>
        <end position="33"/>
    </location>
</feature>
<accession>A0ABQ0G764</accession>
<dbReference type="EMBL" id="BAAFSV010000002">
    <property type="protein sequence ID" value="GAB1313596.1"/>
    <property type="molecule type" value="Genomic_DNA"/>
</dbReference>
<comment type="caution">
    <text evidence="3">The sequence shown here is derived from an EMBL/GenBank/DDBJ whole genome shotgun (WGS) entry which is preliminary data.</text>
</comment>
<dbReference type="GeneID" id="98174550"/>
<feature type="region of interest" description="Disordered" evidence="2">
    <location>
        <begin position="313"/>
        <end position="414"/>
    </location>
</feature>
<keyword evidence="4" id="KW-1185">Reference proteome</keyword>
<evidence type="ECO:0000256" key="1">
    <source>
        <dbReference type="SAM" id="Coils"/>
    </source>
</evidence>
<feature type="coiled-coil region" evidence="1">
    <location>
        <begin position="220"/>
        <end position="282"/>
    </location>
</feature>
<proteinExistence type="predicted"/>
<evidence type="ECO:0000313" key="4">
    <source>
        <dbReference type="Proteomes" id="UP001628179"/>
    </source>
</evidence>
<feature type="compositionally biased region" description="Polar residues" evidence="2">
    <location>
        <begin position="381"/>
        <end position="391"/>
    </location>
</feature>
<organism evidence="3 4">
    <name type="scientific">Madurella fahalii</name>
    <dbReference type="NCBI Taxonomy" id="1157608"/>
    <lineage>
        <taxon>Eukaryota</taxon>
        <taxon>Fungi</taxon>
        <taxon>Dikarya</taxon>
        <taxon>Ascomycota</taxon>
        <taxon>Pezizomycotina</taxon>
        <taxon>Sordariomycetes</taxon>
        <taxon>Sordariomycetidae</taxon>
        <taxon>Sordariales</taxon>
        <taxon>Sordariales incertae sedis</taxon>
        <taxon>Madurella</taxon>
    </lineage>
</organism>
<evidence type="ECO:0000313" key="3">
    <source>
        <dbReference type="EMBL" id="GAB1313596.1"/>
    </source>
</evidence>
<feature type="region of interest" description="Disordered" evidence="2">
    <location>
        <begin position="1"/>
        <end position="66"/>
    </location>
</feature>
<name>A0ABQ0G764_9PEZI</name>